<evidence type="ECO:0000313" key="1">
    <source>
        <dbReference type="EMBL" id="JAE07821.1"/>
    </source>
</evidence>
<proteinExistence type="predicted"/>
<dbReference type="EMBL" id="GBRH01190075">
    <property type="protein sequence ID" value="JAE07821.1"/>
    <property type="molecule type" value="Transcribed_RNA"/>
</dbReference>
<organism evidence="1">
    <name type="scientific">Arundo donax</name>
    <name type="common">Giant reed</name>
    <name type="synonym">Donax arundinaceus</name>
    <dbReference type="NCBI Taxonomy" id="35708"/>
    <lineage>
        <taxon>Eukaryota</taxon>
        <taxon>Viridiplantae</taxon>
        <taxon>Streptophyta</taxon>
        <taxon>Embryophyta</taxon>
        <taxon>Tracheophyta</taxon>
        <taxon>Spermatophyta</taxon>
        <taxon>Magnoliopsida</taxon>
        <taxon>Liliopsida</taxon>
        <taxon>Poales</taxon>
        <taxon>Poaceae</taxon>
        <taxon>PACMAD clade</taxon>
        <taxon>Arundinoideae</taxon>
        <taxon>Arundineae</taxon>
        <taxon>Arundo</taxon>
    </lineage>
</organism>
<reference evidence="1" key="1">
    <citation type="submission" date="2014-09" db="EMBL/GenBank/DDBJ databases">
        <authorList>
            <person name="Magalhaes I.L.F."/>
            <person name="Oliveira U."/>
            <person name="Santos F.R."/>
            <person name="Vidigal T.H.D.A."/>
            <person name="Brescovit A.D."/>
            <person name="Santos A.J."/>
        </authorList>
    </citation>
    <scope>NUCLEOTIDE SEQUENCE</scope>
    <source>
        <tissue evidence="1">Shoot tissue taken approximately 20 cm above the soil surface</tissue>
    </source>
</reference>
<dbReference type="AlphaFoldDB" id="A0A0A9FCF4"/>
<name>A0A0A9FCF4_ARUDO</name>
<reference evidence="1" key="2">
    <citation type="journal article" date="2015" name="Data Brief">
        <title>Shoot transcriptome of the giant reed, Arundo donax.</title>
        <authorList>
            <person name="Barrero R.A."/>
            <person name="Guerrero F.D."/>
            <person name="Moolhuijzen P."/>
            <person name="Goolsby J.A."/>
            <person name="Tidwell J."/>
            <person name="Bellgard S.E."/>
            <person name="Bellgard M.I."/>
        </authorList>
    </citation>
    <scope>NUCLEOTIDE SEQUENCE</scope>
    <source>
        <tissue evidence="1">Shoot tissue taken approximately 20 cm above the soil surface</tissue>
    </source>
</reference>
<sequence length="60" mass="7075">MLVPKWVSVVGCWVTHLFCDLAREPLWRRRCRGASPLPCRPMLQHHLQCSLVDRRRGTLH</sequence>
<protein>
    <submittedName>
        <fullName evidence="1">Uncharacterized protein</fullName>
    </submittedName>
</protein>
<accession>A0A0A9FCF4</accession>